<evidence type="ECO:0000313" key="9">
    <source>
        <dbReference type="EMBL" id="SLN12464.1"/>
    </source>
</evidence>
<feature type="domain" description="Glutamyl/glutaminyl-tRNA synthetase class Ib catalytic" evidence="8">
    <location>
        <begin position="199"/>
        <end position="300"/>
    </location>
</feature>
<dbReference type="PANTHER" id="PTHR43311:SF1">
    <property type="entry name" value="GLUTAMYL-Q TRNA(ASP) SYNTHETASE"/>
    <property type="match status" value="1"/>
</dbReference>
<evidence type="ECO:0000256" key="4">
    <source>
        <dbReference type="ARBA" id="ARBA00022833"/>
    </source>
</evidence>
<dbReference type="EMBL" id="FWFL01000001">
    <property type="protein sequence ID" value="SLN12464.1"/>
    <property type="molecule type" value="Genomic_DNA"/>
</dbReference>
<keyword evidence="10" id="KW-1185">Reference proteome</keyword>
<name>A0A1Y5R9S8_9RHOB</name>
<keyword evidence="3 7" id="KW-0547">Nucleotide-binding</keyword>
<dbReference type="SUPFAM" id="SSF52374">
    <property type="entry name" value="Nucleotidylyl transferase"/>
    <property type="match status" value="1"/>
</dbReference>
<keyword evidence="1 7" id="KW-0436">Ligase</keyword>
<organism evidence="9 10">
    <name type="scientific">Roseovarius litorisediminis</name>
    <dbReference type="NCBI Taxonomy" id="1312363"/>
    <lineage>
        <taxon>Bacteria</taxon>
        <taxon>Pseudomonadati</taxon>
        <taxon>Pseudomonadota</taxon>
        <taxon>Alphaproteobacteria</taxon>
        <taxon>Rhodobacterales</taxon>
        <taxon>Roseobacteraceae</taxon>
        <taxon>Roseovarius</taxon>
    </lineage>
</organism>
<reference evidence="9 10" key="1">
    <citation type="submission" date="2017-03" db="EMBL/GenBank/DDBJ databases">
        <authorList>
            <person name="Afonso C.L."/>
            <person name="Miller P.J."/>
            <person name="Scott M.A."/>
            <person name="Spackman E."/>
            <person name="Goraichik I."/>
            <person name="Dimitrov K.M."/>
            <person name="Suarez D.L."/>
            <person name="Swayne D.E."/>
        </authorList>
    </citation>
    <scope>NUCLEOTIDE SEQUENCE [LARGE SCALE GENOMIC DNA]</scope>
    <source>
        <strain evidence="9 10">CECT 8287</strain>
    </source>
</reference>
<evidence type="ECO:0000256" key="5">
    <source>
        <dbReference type="ARBA" id="ARBA00022840"/>
    </source>
</evidence>
<dbReference type="GO" id="GO:0005829">
    <property type="term" value="C:cytosol"/>
    <property type="evidence" value="ECO:0007669"/>
    <property type="project" value="TreeGrafter"/>
</dbReference>
<dbReference type="NCBIfam" id="NF004315">
    <property type="entry name" value="PRK05710.1-4"/>
    <property type="match status" value="1"/>
</dbReference>
<accession>A0A1Y5R9S8</accession>
<dbReference type="GO" id="GO:0004818">
    <property type="term" value="F:glutamate-tRNA ligase activity"/>
    <property type="evidence" value="ECO:0007669"/>
    <property type="project" value="UniProtKB-EC"/>
</dbReference>
<keyword evidence="2" id="KW-0479">Metal-binding</keyword>
<dbReference type="PRINTS" id="PR00987">
    <property type="entry name" value="TRNASYNTHGLU"/>
</dbReference>
<dbReference type="PROSITE" id="PS00178">
    <property type="entry name" value="AA_TRNA_LIGASE_I"/>
    <property type="match status" value="1"/>
</dbReference>
<dbReference type="InterPro" id="IPR020058">
    <property type="entry name" value="Glu/Gln-tRNA-synth_Ib_cat-dom"/>
</dbReference>
<dbReference type="InterPro" id="IPR000924">
    <property type="entry name" value="Glu/Gln-tRNA-synth"/>
</dbReference>
<evidence type="ECO:0000256" key="7">
    <source>
        <dbReference type="RuleBase" id="RU363037"/>
    </source>
</evidence>
<keyword evidence="6 7" id="KW-0030">Aminoacyl-tRNA synthetase</keyword>
<evidence type="ECO:0000259" key="8">
    <source>
        <dbReference type="Pfam" id="PF00749"/>
    </source>
</evidence>
<dbReference type="AlphaFoldDB" id="A0A1Y5R9S8"/>
<dbReference type="OrthoDB" id="9807503at2"/>
<feature type="domain" description="Glutamyl/glutaminyl-tRNA synthetase class Ib catalytic" evidence="8">
    <location>
        <begin position="3"/>
        <end position="105"/>
    </location>
</feature>
<evidence type="ECO:0000256" key="2">
    <source>
        <dbReference type="ARBA" id="ARBA00022723"/>
    </source>
</evidence>
<sequence>MTLTTRFAPSPTGPLHLGHAYSALLAYDMAMAAGGRFLLRIEDIDQTRCHPKWEIQLLDDLNWLSVHWEGAPMRQSDRLGAYRSALDSLWQRELIYPCHCTRRDIAAAAAAPQEGAALLGPDGLIYPGTCRNRVIKPYGDGPRPEGVALRLNMSLAAAISCDHHVTGPGATDWHIGFDETGAGTDGETGDITMSRDGLEKEIGDVVLSRRDFPGSYHLSVVLDDAAQGITHVVRGQDLFEATKIHVVLQRLLGLPTPTYHHHRLIRDDQGKRLAKRDDARAISKYRAEGASPQDIRKMVGLV</sequence>
<evidence type="ECO:0000256" key="6">
    <source>
        <dbReference type="ARBA" id="ARBA00023146"/>
    </source>
</evidence>
<dbReference type="Gene3D" id="3.40.50.620">
    <property type="entry name" value="HUPs"/>
    <property type="match status" value="1"/>
</dbReference>
<evidence type="ECO:0000256" key="1">
    <source>
        <dbReference type="ARBA" id="ARBA00022598"/>
    </source>
</evidence>
<protein>
    <submittedName>
        <fullName evidence="9">Glutamate--tRNA ligase</fullName>
        <ecNumber evidence="9">6.1.1.17</ecNumber>
    </submittedName>
</protein>
<evidence type="ECO:0000313" key="10">
    <source>
        <dbReference type="Proteomes" id="UP000193827"/>
    </source>
</evidence>
<keyword evidence="5 7" id="KW-0067">ATP-binding</keyword>
<comment type="similarity">
    <text evidence="7">Belongs to the class-I aminoacyl-tRNA synthetase family.</text>
</comment>
<dbReference type="GO" id="GO:0006424">
    <property type="term" value="P:glutamyl-tRNA aminoacylation"/>
    <property type="evidence" value="ECO:0007669"/>
    <property type="project" value="TreeGrafter"/>
</dbReference>
<dbReference type="InterPro" id="IPR049940">
    <property type="entry name" value="GluQ/Sye"/>
</dbReference>
<gene>
    <name evidence="9" type="primary">gltX_1</name>
    <name evidence="9" type="ORF">PEL8287_00364</name>
</gene>
<keyword evidence="7" id="KW-0648">Protein biosynthesis</keyword>
<dbReference type="Proteomes" id="UP000193827">
    <property type="component" value="Unassembled WGS sequence"/>
</dbReference>
<evidence type="ECO:0000256" key="3">
    <source>
        <dbReference type="ARBA" id="ARBA00022741"/>
    </source>
</evidence>
<keyword evidence="4" id="KW-0862">Zinc</keyword>
<dbReference type="RefSeq" id="WP_085890635.1">
    <property type="nucleotide sequence ID" value="NZ_FWFL01000001.1"/>
</dbReference>
<dbReference type="PANTHER" id="PTHR43311">
    <property type="entry name" value="GLUTAMATE--TRNA LIGASE"/>
    <property type="match status" value="1"/>
</dbReference>
<dbReference type="EC" id="6.1.1.17" evidence="9"/>
<dbReference type="GO" id="GO:0005524">
    <property type="term" value="F:ATP binding"/>
    <property type="evidence" value="ECO:0007669"/>
    <property type="project" value="UniProtKB-KW"/>
</dbReference>
<dbReference type="Pfam" id="PF00749">
    <property type="entry name" value="tRNA-synt_1c"/>
    <property type="match status" value="2"/>
</dbReference>
<proteinExistence type="inferred from homology"/>
<dbReference type="InterPro" id="IPR014729">
    <property type="entry name" value="Rossmann-like_a/b/a_fold"/>
</dbReference>
<dbReference type="InterPro" id="IPR001412">
    <property type="entry name" value="aa-tRNA-synth_I_CS"/>
</dbReference>